<dbReference type="SUPFAM" id="SSF51735">
    <property type="entry name" value="NAD(P)-binding Rossmann-fold domains"/>
    <property type="match status" value="1"/>
</dbReference>
<dbReference type="CDD" id="cd05233">
    <property type="entry name" value="SDR_c"/>
    <property type="match status" value="1"/>
</dbReference>
<sequence>MANMDELFGMQGKTALVTGASSGLGAFFARVLADAGARVVLTARREDRLDALAQEINDAGGAAIAMACDVDDSSSVAAVMGQAWSECGRLDVVVNNAGIVADGGFVPEKLPHEVFEATLKTNLLGVWYCCREAGQRMLEDGGGGSIINITSVLGIGGSCDNPAAYQTSKAGVINLTRNLACSWADRKVRVNAIAPAYFPSEMTGPYWEVDG</sequence>
<dbReference type="GO" id="GO:0016616">
    <property type="term" value="F:oxidoreductase activity, acting on the CH-OH group of donors, NAD or NADP as acceptor"/>
    <property type="evidence" value="ECO:0007669"/>
    <property type="project" value="UniProtKB-ARBA"/>
</dbReference>
<protein>
    <recommendedName>
        <fullName evidence="3">Ketoreductase domain-containing protein</fullName>
    </recommendedName>
</protein>
<accession>A0A382V6E9</accession>
<gene>
    <name evidence="4" type="ORF">METZ01_LOCUS394918</name>
</gene>
<name>A0A382V6E9_9ZZZZ</name>
<comment type="similarity">
    <text evidence="1">Belongs to the short-chain dehydrogenases/reductases (SDR) family.</text>
</comment>
<dbReference type="EMBL" id="UINC01149532">
    <property type="protein sequence ID" value="SVD42064.1"/>
    <property type="molecule type" value="Genomic_DNA"/>
</dbReference>
<feature type="domain" description="Ketoreductase" evidence="3">
    <location>
        <begin position="13"/>
        <end position="186"/>
    </location>
</feature>
<keyword evidence="2" id="KW-0560">Oxidoreductase</keyword>
<dbReference type="PRINTS" id="PR00080">
    <property type="entry name" value="SDRFAMILY"/>
</dbReference>
<dbReference type="FunFam" id="3.40.50.720:FF:000084">
    <property type="entry name" value="Short-chain dehydrogenase reductase"/>
    <property type="match status" value="1"/>
</dbReference>
<dbReference type="PRINTS" id="PR00081">
    <property type="entry name" value="GDHRDH"/>
</dbReference>
<evidence type="ECO:0000256" key="2">
    <source>
        <dbReference type="ARBA" id="ARBA00023002"/>
    </source>
</evidence>
<dbReference type="SMART" id="SM00822">
    <property type="entry name" value="PKS_KR"/>
    <property type="match status" value="1"/>
</dbReference>
<feature type="non-terminal residue" evidence="4">
    <location>
        <position position="211"/>
    </location>
</feature>
<evidence type="ECO:0000313" key="4">
    <source>
        <dbReference type="EMBL" id="SVD42064.1"/>
    </source>
</evidence>
<organism evidence="4">
    <name type="scientific">marine metagenome</name>
    <dbReference type="NCBI Taxonomy" id="408172"/>
    <lineage>
        <taxon>unclassified sequences</taxon>
        <taxon>metagenomes</taxon>
        <taxon>ecological metagenomes</taxon>
    </lineage>
</organism>
<proteinExistence type="inferred from homology"/>
<evidence type="ECO:0000259" key="3">
    <source>
        <dbReference type="SMART" id="SM00822"/>
    </source>
</evidence>
<dbReference type="AlphaFoldDB" id="A0A382V6E9"/>
<dbReference type="InterPro" id="IPR036291">
    <property type="entry name" value="NAD(P)-bd_dom_sf"/>
</dbReference>
<dbReference type="PANTHER" id="PTHR42760:SF133">
    <property type="entry name" value="3-OXOACYL-[ACYL-CARRIER-PROTEIN] REDUCTASE"/>
    <property type="match status" value="1"/>
</dbReference>
<dbReference type="InterPro" id="IPR057326">
    <property type="entry name" value="KR_dom"/>
</dbReference>
<reference evidence="4" key="1">
    <citation type="submission" date="2018-05" db="EMBL/GenBank/DDBJ databases">
        <authorList>
            <person name="Lanie J.A."/>
            <person name="Ng W.-L."/>
            <person name="Kazmierczak K.M."/>
            <person name="Andrzejewski T.M."/>
            <person name="Davidsen T.M."/>
            <person name="Wayne K.J."/>
            <person name="Tettelin H."/>
            <person name="Glass J.I."/>
            <person name="Rusch D."/>
            <person name="Podicherti R."/>
            <person name="Tsui H.-C.T."/>
            <person name="Winkler M.E."/>
        </authorList>
    </citation>
    <scope>NUCLEOTIDE SEQUENCE</scope>
</reference>
<evidence type="ECO:0000256" key="1">
    <source>
        <dbReference type="ARBA" id="ARBA00006484"/>
    </source>
</evidence>
<dbReference type="Pfam" id="PF00106">
    <property type="entry name" value="adh_short"/>
    <property type="match status" value="1"/>
</dbReference>
<dbReference type="InterPro" id="IPR002347">
    <property type="entry name" value="SDR_fam"/>
</dbReference>
<dbReference type="Gene3D" id="3.40.50.720">
    <property type="entry name" value="NAD(P)-binding Rossmann-like Domain"/>
    <property type="match status" value="1"/>
</dbReference>
<dbReference type="PANTHER" id="PTHR42760">
    <property type="entry name" value="SHORT-CHAIN DEHYDROGENASES/REDUCTASES FAMILY MEMBER"/>
    <property type="match status" value="1"/>
</dbReference>